<feature type="region of interest" description="Disordered" evidence="4">
    <location>
        <begin position="2484"/>
        <end position="2507"/>
    </location>
</feature>
<evidence type="ECO:0000259" key="5">
    <source>
        <dbReference type="Pfam" id="PF00454"/>
    </source>
</evidence>
<dbReference type="SUPFAM" id="SSF100950">
    <property type="entry name" value="NagB/RpiA/CoA transferase-like"/>
    <property type="match status" value="1"/>
</dbReference>
<evidence type="ECO:0000256" key="1">
    <source>
        <dbReference type="ARBA" id="ARBA00022526"/>
    </source>
</evidence>
<dbReference type="InterPro" id="IPR000403">
    <property type="entry name" value="PI3/4_kinase_cat_dom"/>
</dbReference>
<feature type="compositionally biased region" description="Polar residues" evidence="4">
    <location>
        <begin position="688"/>
        <end position="701"/>
    </location>
</feature>
<feature type="region of interest" description="Disordered" evidence="4">
    <location>
        <begin position="1917"/>
        <end position="1936"/>
    </location>
</feature>
<dbReference type="SUPFAM" id="SSF51735">
    <property type="entry name" value="NAD(P)-binding Rossmann-fold domains"/>
    <property type="match status" value="2"/>
</dbReference>
<comment type="caution">
    <text evidence="9">The sequence shown here is derived from an EMBL/GenBank/DDBJ whole genome shotgun (WGS) entry which is preliminary data.</text>
</comment>
<dbReference type="OrthoDB" id="60984at2759"/>
<dbReference type="GO" id="GO:0009051">
    <property type="term" value="P:pentose-phosphate shunt, oxidative branch"/>
    <property type="evidence" value="ECO:0007669"/>
    <property type="project" value="TreeGrafter"/>
</dbReference>
<evidence type="ECO:0000256" key="2">
    <source>
        <dbReference type="ARBA" id="ARBA00022857"/>
    </source>
</evidence>
<feature type="region of interest" description="Disordered" evidence="4">
    <location>
        <begin position="684"/>
        <end position="708"/>
    </location>
</feature>
<accession>A0A1Q9DDA4</accession>
<dbReference type="InterPro" id="IPR037171">
    <property type="entry name" value="NagB/RpiA_transferase-like"/>
</dbReference>
<proteinExistence type="predicted"/>
<dbReference type="PANTHER" id="PTHR23429">
    <property type="entry name" value="GLUCOSE-6-PHOSPHATE 1-DEHYDROGENASE G6PD"/>
    <property type="match status" value="1"/>
</dbReference>
<name>A0A1Q9DDA4_SYMMI</name>
<keyword evidence="3" id="KW-0119">Carbohydrate metabolism</keyword>
<evidence type="ECO:0000256" key="4">
    <source>
        <dbReference type="SAM" id="MobiDB-lite"/>
    </source>
</evidence>
<evidence type="ECO:0000313" key="10">
    <source>
        <dbReference type="Proteomes" id="UP000186817"/>
    </source>
</evidence>
<dbReference type="Gene3D" id="3.40.50.1360">
    <property type="match status" value="1"/>
</dbReference>
<evidence type="ECO:0000313" key="9">
    <source>
        <dbReference type="EMBL" id="OLP93149.1"/>
    </source>
</evidence>
<gene>
    <name evidence="9" type="primary">gsdA</name>
    <name evidence="9" type="ORF">AK812_SmicGene24981</name>
</gene>
<keyword evidence="1" id="KW-0313">Glucose metabolism</keyword>
<dbReference type="InterPro" id="IPR036291">
    <property type="entry name" value="NAD(P)-bd_dom_sf"/>
</dbReference>
<feature type="domain" description="Glucose-6-phosphate dehydrogenase C-terminal" evidence="8">
    <location>
        <begin position="1354"/>
        <end position="1576"/>
    </location>
</feature>
<sequence length="2679" mass="295693">MMLITSPEGLGSTVHDAMGIERILTSSERDFVAKSVDYIEECIAKYQNQGRSANFVLGLSASNGRVRRARQADVWSTLAGRTSIDWSRVFVFLVDERYGWDCQEESNSFLIRDTLIKNLHRRSAGFPESNLILPNTSLDSAQACAEDYQSRLCDMLEKEHGPHLVTIGLGSDGHIASVFPEWYKAVPDRWSMATQKKRSVLVTETSEFEVRTRICVNLRVIREASNILVTLQEGSEEAWTNVKRSFDEERFGEKRFAKRAKVVEPTGVVVSTDGFLMVHAKGRKPKPAPKPPDSPLHYVLRYSNISAMQLAVDRESHYSFVVMGAAGDLAKKKTFPSLFQLHLGRLLPGSMQIIGVDDPKFHQVDVQELGGGLKIKPKSLLGKRKKINKKQQPEDIKTKNANFKKHKIQYAPTTAQKQSVALKELDSEISYPEIVRFRDKALRSLLLAEGVLRAKKERAVIMCWSCGSRMEAADSRSTSLRCFGGRACPTRAKLSNVDDAFTPFGPTAASGCDKDFATFVRTAWCYGMKANYRTWSEMRPEVHAKRKAADRHKLREGVKPATEHSKECVGCGENRDRRNRDADNAVFIQLYPLHCTQHWLCGLQTGALQEDVCLDVANLCVAALISMFNGMKPFSNETPEDSSRARRSRLCIANCAPWRRASKVAWTTCWDMICPGPEAFTPVRRGQTGRSSGRAQQSGKLQSAGLDSSGVGRRVHQLEGTTHTVSDSWTNDTRHEYVKLTARELLCGKLRLTDAVSGAGGVFATAKSDGCDLAKLISPQLGAPACRGDGLFNDDLSCKFASGLVGLYLWDVTNVADFWDKRLREHLEKQKGWVNEDVENFKKRLHFIHVRLDQPETMSALDRRLRELAEGRPKEHRVFYLALPPFLFAQAVEHLRERCWSDTGWNRVVVEKPFGKNGGEAAALSSNRTRVEGLFDWDAVASELGAGPAGPAGPAGRGIDALDATFGAVKGKGRPGLLQTRVLRLGLEGLKDPLARSRLGVLVLPNFVQETEEAHILAHAKTEVHWEPRVGGGYHASFGPTFLPESGYQVDRTKAFTALPGVLESVKARAEKLLESPALSESAFMKACCEPDSLGWEGCRPEVLLEARRALAEFAMSPSTRAGRQGPLSQAFLQRYESSESSEESKAQALGMHFDSRSANGEVVVGLSLGEDDGHIFFSRSGPAKGQPFPLSLAKDLEDRGEGILVQLPRRSEVGRFKSAQEGKANRMPRAARALYLFFGFARFHLRHGVPWHNPAAPGCYKRVTVTFRSVPVPRGQKRPADEGEGKQLRLHDVLDSFSFTGAAKRARLVPGCFPGSLNLGMRHNVRGLKKYLDEKEIFRMDHYLAKTLVLNLLTLRFANRELGHLFHCHHVANVRITFKEAIGVQGRAGYFDGYGIIRDIMQNHLMQVLTLVAMEAPATLEAEDVRDEKVKVLKQIRPISPRDCVIGQYEGYQTDPDIQKINLKQGYASRCPTFAVAVLYLDNERWSGVPFIMKAGKGLEVQQTIVRIQFKKAPPSSLFGEQPQNELVIRIQPNEAIYYKMLAKMPGLTQQARDVEQTVLDLDLKKRFELRRTPEAALTGDVGIRGIQNMNSQQVSTVTLVIFGVAYHAAVAVPTVAVMKSATIGIVAITCGAARAVDLTRSCHGGQILEVAGALQDPSFFDVEELSCNGLHEKAVERCCAAAPAEKVTAVLQLAVNHNRQQLASLEGAISTALQVKDQLQDDCRGIQEARSHRSPRNPPVVSMALQRSIADQPKPSTHCGYVGHEVETVDVRLHSLCFSVCGSLSVSALSTNSADVLKALIRSECPELAQVPNSQIRLLHRGVELTDENPITKHWRPTPDEKQLDLHFLVIGPSAAEGFQLALCDVPCPSELQERLEECAHGLNSGVLPVLAENGSGGTYFLKSRAGETLAVFKPKDEEAGAPQNPRGYPGKENTRRWQAAVASAHRAVREVAAFLLDSGDGLEGNASVPMTTLVRCRHQAFVPVNINGDSHVVWKVGAFQAFVKDAEMSEDFGHTVHAVQDVHRIGILDIRTLNFDRNLSNMLVQGRGHKLVPIDHGCTFPDRLDFTLSEVAWSSWPQSKEPFGEDELAYIAQLDGEGDARKLSATLGLERNCLRLMEVSTLWLQVAASRGCTLHQIAAALYRADGHPERPSKVEGIVRNCISSAAAATSAPDRGNSLGRTVSLRATALSETTRDGCIFNRVLQTGKELQWTQMLEDNFRRHVGEELTRLVKVMQPEPGSRLAEVSKYGLTVTSEQQSDDSEEAEIPLVRSSRAYVPPHALLVPRAGALKVMLHDALDSLESVKHLVLSGLCRFCYKAEDEDLAVLQEQLTIKEIADTLAKFQRLQENIDEQSVVVAELDVERRCLPQYVAEQLVGVTVSIKDGLEEAVAGLLQWPIARRLQGPRLARMAILEEGFLDDFHEAAERLFSAVIAAPARLGHQLDILCFAISPRNHWSQGHATAQILWGLAPELRGLGSVEEDLPEEPARTPDLPPRMANESDPSPDPDVAMGLVVLISNHTSQQTVQDLTNRLEGPHCLFLEDSCGTALEALGYNCHSGDPDKPKCLHPTHASTLATMKDIWPADLQPHFGWRRHAATLSAAHAAWHLGTAIWGPTASVWLMDFRPEAACPGLALAAAVERVPSARLQIVKDPEVLFGMDPRSVHPITDQMLRQKAS</sequence>
<feature type="domain" description="Glucosamine/galactosamine-6-phosphate isomerase" evidence="7">
    <location>
        <begin position="28"/>
        <end position="234"/>
    </location>
</feature>
<dbReference type="Proteomes" id="UP000186817">
    <property type="component" value="Unassembled WGS sequence"/>
</dbReference>
<evidence type="ECO:0000259" key="7">
    <source>
        <dbReference type="Pfam" id="PF01182"/>
    </source>
</evidence>
<dbReference type="InterPro" id="IPR037151">
    <property type="entry name" value="AlkB-like_sf"/>
</dbReference>
<dbReference type="SUPFAM" id="SSF55347">
    <property type="entry name" value="Glyceraldehyde-3-phosphate dehydrogenase-like, C-terminal domain"/>
    <property type="match status" value="1"/>
</dbReference>
<dbReference type="InterPro" id="IPR001282">
    <property type="entry name" value="G6P_DH"/>
</dbReference>
<dbReference type="PANTHER" id="PTHR23429:SF7">
    <property type="entry name" value="GDH_6PGL ENDOPLASMIC BIFUNCTIONAL PROTEIN"/>
    <property type="match status" value="1"/>
</dbReference>
<evidence type="ECO:0000259" key="8">
    <source>
        <dbReference type="Pfam" id="PF02781"/>
    </source>
</evidence>
<dbReference type="EMBL" id="LSRX01000594">
    <property type="protein sequence ID" value="OLP93149.1"/>
    <property type="molecule type" value="Genomic_DNA"/>
</dbReference>
<dbReference type="InterPro" id="IPR022675">
    <property type="entry name" value="G6P_DH_C"/>
</dbReference>
<dbReference type="Gene3D" id="3.30.360.10">
    <property type="entry name" value="Dihydrodipicolinate Reductase, domain 2"/>
    <property type="match status" value="1"/>
</dbReference>
<feature type="domain" description="PI3K/PI4K catalytic" evidence="5">
    <location>
        <begin position="1899"/>
        <end position="2129"/>
    </location>
</feature>
<dbReference type="InterPro" id="IPR022674">
    <property type="entry name" value="G6P_DH_NAD-bd"/>
</dbReference>
<dbReference type="InterPro" id="IPR006148">
    <property type="entry name" value="Glc/Gal-6P_isomerase"/>
</dbReference>
<dbReference type="Pfam" id="PF00479">
    <property type="entry name" value="G6PD_N"/>
    <property type="match status" value="2"/>
</dbReference>
<dbReference type="GO" id="GO:0050661">
    <property type="term" value="F:NADP binding"/>
    <property type="evidence" value="ECO:0007669"/>
    <property type="project" value="InterPro"/>
</dbReference>
<dbReference type="Gene3D" id="2.60.120.590">
    <property type="entry name" value="Alpha-ketoglutarate-dependent dioxygenase AlkB-like"/>
    <property type="match status" value="1"/>
</dbReference>
<evidence type="ECO:0000259" key="6">
    <source>
        <dbReference type="Pfam" id="PF00479"/>
    </source>
</evidence>
<dbReference type="Pfam" id="PF01182">
    <property type="entry name" value="Glucosamine_iso"/>
    <property type="match status" value="1"/>
</dbReference>
<feature type="domain" description="Glucose-6-phosphate dehydrogenase NAD-binding" evidence="6">
    <location>
        <begin position="819"/>
        <end position="926"/>
    </location>
</feature>
<protein>
    <submittedName>
        <fullName evidence="9">Glucose-6-phosphate 1-dehydrogenase</fullName>
    </submittedName>
</protein>
<evidence type="ECO:0000256" key="3">
    <source>
        <dbReference type="ARBA" id="ARBA00023277"/>
    </source>
</evidence>
<keyword evidence="2" id="KW-0521">NADP</keyword>
<dbReference type="Pfam" id="PF00454">
    <property type="entry name" value="PI3_PI4_kinase"/>
    <property type="match status" value="1"/>
</dbReference>
<feature type="domain" description="Glucose-6-phosphate dehydrogenase NAD-binding" evidence="6">
    <location>
        <begin position="321"/>
        <end position="369"/>
    </location>
</feature>
<reference evidence="9 10" key="1">
    <citation type="submission" date="2016-02" db="EMBL/GenBank/DDBJ databases">
        <title>Genome analysis of coral dinoflagellate symbionts highlights evolutionary adaptations to a symbiotic lifestyle.</title>
        <authorList>
            <person name="Aranda M."/>
            <person name="Li Y."/>
            <person name="Liew Y.J."/>
            <person name="Baumgarten S."/>
            <person name="Simakov O."/>
            <person name="Wilson M."/>
            <person name="Piel J."/>
            <person name="Ashoor H."/>
            <person name="Bougouffa S."/>
            <person name="Bajic V.B."/>
            <person name="Ryu T."/>
            <person name="Ravasi T."/>
            <person name="Bayer T."/>
            <person name="Micklem G."/>
            <person name="Kim H."/>
            <person name="Bhak J."/>
            <person name="Lajeunesse T.C."/>
            <person name="Voolstra C.R."/>
        </authorList>
    </citation>
    <scope>NUCLEOTIDE SEQUENCE [LARGE SCALE GENOMIC DNA]</scope>
    <source>
        <strain evidence="9 10">CCMP2467</strain>
    </source>
</reference>
<dbReference type="Gene3D" id="3.40.50.720">
    <property type="entry name" value="NAD(P)-binding Rossmann-like Domain"/>
    <property type="match status" value="3"/>
</dbReference>
<dbReference type="GO" id="GO:0004345">
    <property type="term" value="F:glucose-6-phosphate dehydrogenase activity"/>
    <property type="evidence" value="ECO:0007669"/>
    <property type="project" value="UniProtKB-EC"/>
</dbReference>
<organism evidence="9 10">
    <name type="scientific">Symbiodinium microadriaticum</name>
    <name type="common">Dinoflagellate</name>
    <name type="synonym">Zooxanthella microadriatica</name>
    <dbReference type="NCBI Taxonomy" id="2951"/>
    <lineage>
        <taxon>Eukaryota</taxon>
        <taxon>Sar</taxon>
        <taxon>Alveolata</taxon>
        <taxon>Dinophyceae</taxon>
        <taxon>Suessiales</taxon>
        <taxon>Symbiodiniaceae</taxon>
        <taxon>Symbiodinium</taxon>
    </lineage>
</organism>
<dbReference type="GO" id="GO:0006006">
    <property type="term" value="P:glucose metabolic process"/>
    <property type="evidence" value="ECO:0007669"/>
    <property type="project" value="UniProtKB-KW"/>
</dbReference>
<keyword evidence="10" id="KW-1185">Reference proteome</keyword>
<dbReference type="SUPFAM" id="SSF51197">
    <property type="entry name" value="Clavaminate synthase-like"/>
    <property type="match status" value="1"/>
</dbReference>
<dbReference type="Pfam" id="PF02781">
    <property type="entry name" value="G6PD_C"/>
    <property type="match status" value="1"/>
</dbReference>